<protein>
    <submittedName>
        <fullName evidence="2">Contact-dependent growth inhibition system immunity protein</fullName>
    </submittedName>
</protein>
<reference evidence="2 3" key="1">
    <citation type="submission" date="2023-07" db="EMBL/GenBank/DDBJ databases">
        <title>Identification of four novel Pseudomonas species associated with bacterial leaf spot of cucurbits.</title>
        <authorList>
            <person name="Fullem K.R."/>
        </authorList>
    </citation>
    <scope>NUCLEOTIDE SEQUENCE [LARGE SCALE GENOMIC DNA]</scope>
    <source>
        <strain evidence="2 3">K18</strain>
    </source>
</reference>
<dbReference type="RefSeq" id="WP_304554307.1">
    <property type="nucleotide sequence ID" value="NZ_JAUQOP010000014.1"/>
</dbReference>
<organism evidence="2 3">
    <name type="scientific">Pseudomonas citrulli</name>
    <dbReference type="NCBI Taxonomy" id="3064347"/>
    <lineage>
        <taxon>Bacteria</taxon>
        <taxon>Pseudomonadati</taxon>
        <taxon>Pseudomonadota</taxon>
        <taxon>Gammaproteobacteria</taxon>
        <taxon>Pseudomonadales</taxon>
        <taxon>Pseudomonadaceae</taxon>
        <taxon>Pseudomonas</taxon>
    </lineage>
</organism>
<sequence length="98" mass="11685">MKNEYSGLFQFFGCYFHQDWMCESSEPDQIIMSFVSESESRDIEAVRKEILKLLMAGLAEEELRQILMDEMPCNYCYWLDWDSAEAWLNHILEILSNE</sequence>
<dbReference type="Pfam" id="PF18593">
    <property type="entry name" value="CdiI_2"/>
    <property type="match status" value="1"/>
</dbReference>
<accession>A0ABT9C3B0</accession>
<comment type="caution">
    <text evidence="2">The sequence shown here is derived from an EMBL/GenBank/DDBJ whole genome shotgun (WGS) entry which is preliminary data.</text>
</comment>
<evidence type="ECO:0000313" key="3">
    <source>
        <dbReference type="Proteomes" id="UP001228019"/>
    </source>
</evidence>
<proteinExistence type="predicted"/>
<feature type="domain" description="CdiI immunity protein" evidence="1">
    <location>
        <begin position="5"/>
        <end position="93"/>
    </location>
</feature>
<evidence type="ECO:0000259" key="1">
    <source>
        <dbReference type="Pfam" id="PF18593"/>
    </source>
</evidence>
<evidence type="ECO:0000313" key="2">
    <source>
        <dbReference type="EMBL" id="MDO7897584.1"/>
    </source>
</evidence>
<dbReference type="Proteomes" id="UP001228019">
    <property type="component" value="Unassembled WGS sequence"/>
</dbReference>
<keyword evidence="3" id="KW-1185">Reference proteome</keyword>
<dbReference type="InterPro" id="IPR041129">
    <property type="entry name" value="CdiI_2"/>
</dbReference>
<dbReference type="CDD" id="cd20687">
    <property type="entry name" value="CdiI_Ykris-like"/>
    <property type="match status" value="1"/>
</dbReference>
<gene>
    <name evidence="2" type="ORF">Q6A48_11895</name>
</gene>
<name>A0ABT9C3B0_9PSED</name>
<dbReference type="EMBL" id="JAUQOP010000014">
    <property type="protein sequence ID" value="MDO7897584.1"/>
    <property type="molecule type" value="Genomic_DNA"/>
</dbReference>